<dbReference type="InterPro" id="IPR010987">
    <property type="entry name" value="Glutathione-S-Trfase_C-like"/>
</dbReference>
<organism evidence="3 4">
    <name type="scientific">Dongia rigui</name>
    <dbReference type="NCBI Taxonomy" id="940149"/>
    <lineage>
        <taxon>Bacteria</taxon>
        <taxon>Pseudomonadati</taxon>
        <taxon>Pseudomonadota</taxon>
        <taxon>Alphaproteobacteria</taxon>
        <taxon>Rhodospirillales</taxon>
        <taxon>Dongiaceae</taxon>
        <taxon>Dongia</taxon>
    </lineage>
</organism>
<feature type="domain" description="GST N-terminal" evidence="1">
    <location>
        <begin position="1"/>
        <end position="82"/>
    </location>
</feature>
<sequence length="200" mass="22411">MLTLYDSAISGNAYKVRLLLSHLGIPLKRIEMNVDDGSTRTPDFLKVNRNGKVPAIVLEDGTALSESDAILYYFAEGTRYWPSDRLGRARVLQWMFFEQYNHEPTIAVVRHWVAHLGKTPESEPALPAKIAAGYLALDVMEDQLQRSDYFVGNSYTIADIALYAYSHVAHEGGFDLGRYPAIGAWLKRVAAQPGHIRITD</sequence>
<comment type="caution">
    <text evidence="3">The sequence shown here is derived from an EMBL/GenBank/DDBJ whole genome shotgun (WGS) entry which is preliminary data.</text>
</comment>
<dbReference type="SFLD" id="SFLDG00358">
    <property type="entry name" value="Main_(cytGST)"/>
    <property type="match status" value="1"/>
</dbReference>
<gene>
    <name evidence="3" type="ORF">SMD31_07440</name>
</gene>
<evidence type="ECO:0000313" key="3">
    <source>
        <dbReference type="EMBL" id="MDY0871749.1"/>
    </source>
</evidence>
<dbReference type="SFLD" id="SFLDS00019">
    <property type="entry name" value="Glutathione_Transferase_(cytos"/>
    <property type="match status" value="1"/>
</dbReference>
<dbReference type="Pfam" id="PF00043">
    <property type="entry name" value="GST_C"/>
    <property type="match status" value="1"/>
</dbReference>
<dbReference type="EMBL" id="JAXCLX010000001">
    <property type="protein sequence ID" value="MDY0871749.1"/>
    <property type="molecule type" value="Genomic_DNA"/>
</dbReference>
<evidence type="ECO:0000259" key="2">
    <source>
        <dbReference type="PROSITE" id="PS50405"/>
    </source>
</evidence>
<protein>
    <submittedName>
        <fullName evidence="3">Glutathione S-transferase family protein</fullName>
    </submittedName>
</protein>
<dbReference type="InterPro" id="IPR036249">
    <property type="entry name" value="Thioredoxin-like_sf"/>
</dbReference>
<dbReference type="InterPro" id="IPR036282">
    <property type="entry name" value="Glutathione-S-Trfase_C_sf"/>
</dbReference>
<reference evidence="3 4" key="1">
    <citation type="journal article" date="2013" name="Antonie Van Leeuwenhoek">
        <title>Dongia rigui sp. nov., isolated from freshwater of a large wetland in Korea.</title>
        <authorList>
            <person name="Baik K.S."/>
            <person name="Hwang Y.M."/>
            <person name="Choi J.S."/>
            <person name="Kwon J."/>
            <person name="Seong C.N."/>
        </authorList>
    </citation>
    <scope>NUCLEOTIDE SEQUENCE [LARGE SCALE GENOMIC DNA]</scope>
    <source>
        <strain evidence="3 4">04SU4-P</strain>
    </source>
</reference>
<dbReference type="Pfam" id="PF13409">
    <property type="entry name" value="GST_N_2"/>
    <property type="match status" value="1"/>
</dbReference>
<dbReference type="InterPro" id="IPR040079">
    <property type="entry name" value="Glutathione_S-Trfase"/>
</dbReference>
<feature type="domain" description="GST C-terminal" evidence="2">
    <location>
        <begin position="84"/>
        <end position="200"/>
    </location>
</feature>
<dbReference type="PANTHER" id="PTHR44051">
    <property type="entry name" value="GLUTATHIONE S-TRANSFERASE-RELATED"/>
    <property type="match status" value="1"/>
</dbReference>
<dbReference type="SUPFAM" id="SSF52833">
    <property type="entry name" value="Thioredoxin-like"/>
    <property type="match status" value="1"/>
</dbReference>
<accession>A0ABU5DWU9</accession>
<name>A0ABU5DWU9_9PROT</name>
<dbReference type="Gene3D" id="1.20.1050.10">
    <property type="match status" value="1"/>
</dbReference>
<dbReference type="SUPFAM" id="SSF47616">
    <property type="entry name" value="GST C-terminal domain-like"/>
    <property type="match status" value="1"/>
</dbReference>
<dbReference type="Gene3D" id="3.40.30.10">
    <property type="entry name" value="Glutaredoxin"/>
    <property type="match status" value="1"/>
</dbReference>
<dbReference type="CDD" id="cd03056">
    <property type="entry name" value="GST_N_4"/>
    <property type="match status" value="1"/>
</dbReference>
<dbReference type="InterPro" id="IPR004045">
    <property type="entry name" value="Glutathione_S-Trfase_N"/>
</dbReference>
<keyword evidence="4" id="KW-1185">Reference proteome</keyword>
<dbReference type="PROSITE" id="PS50405">
    <property type="entry name" value="GST_CTER"/>
    <property type="match status" value="1"/>
</dbReference>
<proteinExistence type="predicted"/>
<dbReference type="Proteomes" id="UP001271769">
    <property type="component" value="Unassembled WGS sequence"/>
</dbReference>
<evidence type="ECO:0000313" key="4">
    <source>
        <dbReference type="Proteomes" id="UP001271769"/>
    </source>
</evidence>
<evidence type="ECO:0000259" key="1">
    <source>
        <dbReference type="PROSITE" id="PS50404"/>
    </source>
</evidence>
<dbReference type="SFLD" id="SFLDG01151">
    <property type="entry name" value="Main.2:_Nu-like"/>
    <property type="match status" value="1"/>
</dbReference>
<dbReference type="RefSeq" id="WP_320500174.1">
    <property type="nucleotide sequence ID" value="NZ_JAXCLX010000001.1"/>
</dbReference>
<dbReference type="InterPro" id="IPR004046">
    <property type="entry name" value="GST_C"/>
</dbReference>
<dbReference type="PROSITE" id="PS50404">
    <property type="entry name" value="GST_NTER"/>
    <property type="match status" value="1"/>
</dbReference>
<dbReference type="PANTHER" id="PTHR44051:SF2">
    <property type="entry name" value="HYPOTHETICAL GLUTATHIONE S-TRANSFERASE LIKE PROTEIN"/>
    <property type="match status" value="1"/>
</dbReference>